<proteinExistence type="predicted"/>
<accession>A4CB92</accession>
<keyword evidence="2" id="KW-1185">Reference proteome</keyword>
<dbReference type="NCBIfam" id="TIGR04498">
    <property type="entry name" value="AbiV_defense"/>
    <property type="match status" value="1"/>
</dbReference>
<name>A4CB92_9GAMM</name>
<comment type="caution">
    <text evidence="1">The sequence shown here is derived from an EMBL/GenBank/DDBJ whole genome shotgun (WGS) entry which is preliminary data.</text>
</comment>
<reference evidence="1 2" key="1">
    <citation type="submission" date="2006-02" db="EMBL/GenBank/DDBJ databases">
        <authorList>
            <person name="Moran M.A."/>
            <person name="Kjelleberg S."/>
            <person name="Egan S."/>
            <person name="Saunders N."/>
            <person name="Thomas T."/>
            <person name="Ferriera S."/>
            <person name="Johnson J."/>
            <person name="Kravitz S."/>
            <person name="Halpern A."/>
            <person name="Remington K."/>
            <person name="Beeson K."/>
            <person name="Tran B."/>
            <person name="Rogers Y.-H."/>
            <person name="Friedman R."/>
            <person name="Venter J.C."/>
        </authorList>
    </citation>
    <scope>NUCLEOTIDE SEQUENCE [LARGE SCALE GENOMIC DNA]</scope>
    <source>
        <strain evidence="1 2">D2</strain>
    </source>
</reference>
<evidence type="ECO:0000313" key="1">
    <source>
        <dbReference type="EMBL" id="EAR27629.1"/>
    </source>
</evidence>
<dbReference type="InterPro" id="IPR030987">
    <property type="entry name" value="AbiV"/>
</dbReference>
<gene>
    <name evidence="1" type="ORF">PTD2_17445</name>
</gene>
<dbReference type="Pfam" id="PF18728">
    <property type="entry name" value="HEPN_AbiV"/>
    <property type="match status" value="1"/>
</dbReference>
<organism evidence="1 2">
    <name type="scientific">Pseudoalteromonas tunicata D2</name>
    <dbReference type="NCBI Taxonomy" id="87626"/>
    <lineage>
        <taxon>Bacteria</taxon>
        <taxon>Pseudomonadati</taxon>
        <taxon>Pseudomonadota</taxon>
        <taxon>Gammaproteobacteria</taxon>
        <taxon>Alteromonadales</taxon>
        <taxon>Pseudoalteromonadaceae</taxon>
        <taxon>Pseudoalteromonas</taxon>
    </lineage>
</organism>
<dbReference type="OrthoDB" id="2339983at2"/>
<evidence type="ECO:0008006" key="3">
    <source>
        <dbReference type="Google" id="ProtNLM"/>
    </source>
</evidence>
<sequence length="220" mass="25543">MNKQSFHYTADAARVISDDYIGLMDRDEYNSAIMHVKELINAANVLFMAKSYAPSVFLSITIFEEIAKIKSGHMRSWGQEIKQVRRSKDPLFQHVKKHKIALDNMYLIGDRLENSMGKDRAEEFFRKYQTGEYSNFREESLYFARCKNKLHIPSQQFDIKLSAEHLLVAIEMFSDEFWGVTAEASTICDTTDAIYIEVEKQLTSALSQRGSNLDFRHQNF</sequence>
<dbReference type="RefSeq" id="WP_009839461.1">
    <property type="nucleotide sequence ID" value="NZ_CH959301.1"/>
</dbReference>
<protein>
    <recommendedName>
        <fullName evidence="3">AbiV family abortive infection protein</fullName>
    </recommendedName>
</protein>
<dbReference type="eggNOG" id="ENOG50336RG">
    <property type="taxonomic scope" value="Bacteria"/>
</dbReference>
<evidence type="ECO:0000313" key="2">
    <source>
        <dbReference type="Proteomes" id="UP000006201"/>
    </source>
</evidence>
<dbReference type="EMBL" id="AAOH01000005">
    <property type="protein sequence ID" value="EAR27629.1"/>
    <property type="molecule type" value="Genomic_DNA"/>
</dbReference>
<dbReference type="Proteomes" id="UP000006201">
    <property type="component" value="Unassembled WGS sequence"/>
</dbReference>
<dbReference type="HOGENOM" id="CLU_109355_0_0_6"/>
<dbReference type="AlphaFoldDB" id="A4CB92"/>